<feature type="domain" description="Tripartite ATP-independent periplasmic transporters DctQ component" evidence="10">
    <location>
        <begin position="53"/>
        <end position="173"/>
    </location>
</feature>
<keyword evidence="4 9" id="KW-0997">Cell inner membrane</keyword>
<protein>
    <recommendedName>
        <fullName evidence="9">TRAP transporter small permease protein</fullName>
    </recommendedName>
</protein>
<dbReference type="PANTHER" id="PTHR35011">
    <property type="entry name" value="2,3-DIKETO-L-GULONATE TRAP TRANSPORTER SMALL PERMEASE PROTEIN YIAM"/>
    <property type="match status" value="1"/>
</dbReference>
<evidence type="ECO:0000256" key="6">
    <source>
        <dbReference type="ARBA" id="ARBA00022989"/>
    </source>
</evidence>
<evidence type="ECO:0000256" key="9">
    <source>
        <dbReference type="RuleBase" id="RU369079"/>
    </source>
</evidence>
<dbReference type="AlphaFoldDB" id="A0A930UGJ9"/>
<comment type="function">
    <text evidence="9">Part of the tripartite ATP-independent periplasmic (TRAP) transport system.</text>
</comment>
<evidence type="ECO:0000256" key="2">
    <source>
        <dbReference type="ARBA" id="ARBA00022448"/>
    </source>
</evidence>
<comment type="similarity">
    <text evidence="8 9">Belongs to the TRAP transporter small permease family.</text>
</comment>
<keyword evidence="7 9" id="KW-0472">Membrane</keyword>
<comment type="subcellular location">
    <subcellularLocation>
        <location evidence="1 9">Cell inner membrane</location>
        <topology evidence="1 9">Multi-pass membrane protein</topology>
    </subcellularLocation>
</comment>
<accession>A0A930UGJ9</accession>
<dbReference type="InterPro" id="IPR007387">
    <property type="entry name" value="TRAP_DctQ"/>
</dbReference>
<evidence type="ECO:0000256" key="1">
    <source>
        <dbReference type="ARBA" id="ARBA00004429"/>
    </source>
</evidence>
<feature type="transmembrane region" description="Helical" evidence="9">
    <location>
        <begin position="156"/>
        <end position="177"/>
    </location>
</feature>
<comment type="subunit">
    <text evidence="9">The complex comprises the extracytoplasmic solute receptor protein and the two transmembrane proteins.</text>
</comment>
<evidence type="ECO:0000313" key="12">
    <source>
        <dbReference type="Proteomes" id="UP000604381"/>
    </source>
</evidence>
<feature type="transmembrane region" description="Helical" evidence="9">
    <location>
        <begin position="44"/>
        <end position="66"/>
    </location>
</feature>
<dbReference type="InterPro" id="IPR055348">
    <property type="entry name" value="DctQ"/>
</dbReference>
<organism evidence="11 12">
    <name type="scientific">Candidatus Amphirhobacter heronislandensis</name>
    <dbReference type="NCBI Taxonomy" id="1732024"/>
    <lineage>
        <taxon>Bacteria</taxon>
        <taxon>Pseudomonadati</taxon>
        <taxon>Pseudomonadota</taxon>
        <taxon>Gammaproteobacteria</taxon>
        <taxon>Candidatus Tethybacterales</taxon>
        <taxon>Candidatus Tethybacteraceae</taxon>
        <taxon>Candidatus Amphirhobacter</taxon>
    </lineage>
</organism>
<comment type="caution">
    <text evidence="11">The sequence shown here is derived from an EMBL/GenBank/DDBJ whole genome shotgun (WGS) entry which is preliminary data.</text>
</comment>
<name>A0A930UGJ9_9GAMM</name>
<dbReference type="GO" id="GO:0022857">
    <property type="term" value="F:transmembrane transporter activity"/>
    <property type="evidence" value="ECO:0007669"/>
    <property type="project" value="UniProtKB-UniRule"/>
</dbReference>
<evidence type="ECO:0000256" key="4">
    <source>
        <dbReference type="ARBA" id="ARBA00022519"/>
    </source>
</evidence>
<proteinExistence type="inferred from homology"/>
<evidence type="ECO:0000313" key="11">
    <source>
        <dbReference type="EMBL" id="MBF2735376.1"/>
    </source>
</evidence>
<feature type="transmembrane region" description="Helical" evidence="9">
    <location>
        <begin position="114"/>
        <end position="136"/>
    </location>
</feature>
<keyword evidence="6 9" id="KW-1133">Transmembrane helix</keyword>
<gene>
    <name evidence="11" type="ORF">ISN26_04760</name>
</gene>
<evidence type="ECO:0000256" key="7">
    <source>
        <dbReference type="ARBA" id="ARBA00023136"/>
    </source>
</evidence>
<dbReference type="GO" id="GO:0005886">
    <property type="term" value="C:plasma membrane"/>
    <property type="evidence" value="ECO:0007669"/>
    <property type="project" value="UniProtKB-SubCell"/>
</dbReference>
<dbReference type="Proteomes" id="UP000604381">
    <property type="component" value="Unassembled WGS sequence"/>
</dbReference>
<keyword evidence="3" id="KW-1003">Cell membrane</keyword>
<keyword evidence="2 9" id="KW-0813">Transport</keyword>
<dbReference type="Pfam" id="PF04290">
    <property type="entry name" value="DctQ"/>
    <property type="match status" value="1"/>
</dbReference>
<reference evidence="11" key="1">
    <citation type="submission" date="2020-10" db="EMBL/GenBank/DDBJ databases">
        <title>An improved Amphimedon queenslandica hologenome assembly reveals how three proteobacterial symbionts can extend the metabolic phenotypic of their marine sponge host.</title>
        <authorList>
            <person name="Degnan B."/>
            <person name="Degnan S."/>
            <person name="Xiang X."/>
        </authorList>
    </citation>
    <scope>NUCLEOTIDE SEQUENCE</scope>
    <source>
        <strain evidence="11">AqS2</strain>
    </source>
</reference>
<sequence length="201" mass="22760">MDAATKQAVEKAGVLRGLWIWLASPPDNRRWNLVDRVSLTISRLAMALLVLVVLITFYEVIARYVFRSATLWANELVLWMGSFIFLISGVYAMQRRSHIRITAAYEMMGPRLRWCCNLFATAIIVVYAYLFIVPSLPEAWEVLSTWKRFGTYWDPPIPATVKPACMLATLFVAAQAVSNFFMDQRDVLDGTEEGEAPTAAD</sequence>
<evidence type="ECO:0000256" key="8">
    <source>
        <dbReference type="ARBA" id="ARBA00038436"/>
    </source>
</evidence>
<evidence type="ECO:0000259" key="10">
    <source>
        <dbReference type="Pfam" id="PF04290"/>
    </source>
</evidence>
<dbReference type="EMBL" id="JADHEI010000033">
    <property type="protein sequence ID" value="MBF2735376.1"/>
    <property type="molecule type" value="Genomic_DNA"/>
</dbReference>
<dbReference type="PANTHER" id="PTHR35011:SF4">
    <property type="entry name" value="SLL1102 PROTEIN"/>
    <property type="match status" value="1"/>
</dbReference>
<evidence type="ECO:0000256" key="3">
    <source>
        <dbReference type="ARBA" id="ARBA00022475"/>
    </source>
</evidence>
<evidence type="ECO:0000256" key="5">
    <source>
        <dbReference type="ARBA" id="ARBA00022692"/>
    </source>
</evidence>
<feature type="transmembrane region" description="Helical" evidence="9">
    <location>
        <begin position="72"/>
        <end position="93"/>
    </location>
</feature>
<keyword evidence="5 9" id="KW-0812">Transmembrane</keyword>
<keyword evidence="12" id="KW-1185">Reference proteome</keyword>